<comment type="pathway">
    <text evidence="2 13">Glycolipid biosynthesis; lipid IV(A) biosynthesis; lipid IV(A) from (3R)-3-hydroxytetradecanoyl-[acyl-carrier-protein] and UDP-N-acetyl-alpha-D-glucosamine: step 6/6.</text>
</comment>
<dbReference type="PANTHER" id="PTHR42724:SF1">
    <property type="entry name" value="TETRAACYLDISACCHARIDE 4'-KINASE, MITOCHONDRIAL-RELATED"/>
    <property type="match status" value="1"/>
</dbReference>
<keyword evidence="5 13" id="KW-0444">Lipid biosynthesis</keyword>
<evidence type="ECO:0000256" key="4">
    <source>
        <dbReference type="ARBA" id="ARBA00016436"/>
    </source>
</evidence>
<keyword evidence="11 13" id="KW-0443">Lipid metabolism</keyword>
<dbReference type="NCBIfam" id="TIGR00682">
    <property type="entry name" value="lpxK"/>
    <property type="match status" value="1"/>
</dbReference>
<dbReference type="InterPro" id="IPR027417">
    <property type="entry name" value="P-loop_NTPase"/>
</dbReference>
<dbReference type="SUPFAM" id="SSF52540">
    <property type="entry name" value="P-loop containing nucleoside triphosphate hydrolases"/>
    <property type="match status" value="1"/>
</dbReference>
<evidence type="ECO:0000256" key="9">
    <source>
        <dbReference type="ARBA" id="ARBA00022777"/>
    </source>
</evidence>
<evidence type="ECO:0000256" key="1">
    <source>
        <dbReference type="ARBA" id="ARBA00002274"/>
    </source>
</evidence>
<keyword evidence="8 13" id="KW-0547">Nucleotide-binding</keyword>
<dbReference type="InterPro" id="IPR003758">
    <property type="entry name" value="LpxK"/>
</dbReference>
<evidence type="ECO:0000313" key="15">
    <source>
        <dbReference type="Proteomes" id="UP000771797"/>
    </source>
</evidence>
<comment type="catalytic activity">
    <reaction evidence="13">
        <text>a lipid A disaccharide + ATP = a lipid IVA + ADP + H(+)</text>
        <dbReference type="Rhea" id="RHEA:67840"/>
        <dbReference type="ChEBI" id="CHEBI:15378"/>
        <dbReference type="ChEBI" id="CHEBI:30616"/>
        <dbReference type="ChEBI" id="CHEBI:176343"/>
        <dbReference type="ChEBI" id="CHEBI:176425"/>
        <dbReference type="ChEBI" id="CHEBI:456216"/>
        <dbReference type="EC" id="2.7.1.130"/>
    </reaction>
</comment>
<keyword evidence="15" id="KW-1185">Reference proteome</keyword>
<dbReference type="HAMAP" id="MF_00409">
    <property type="entry name" value="LpxK"/>
    <property type="match status" value="1"/>
</dbReference>
<dbReference type="Proteomes" id="UP000771797">
    <property type="component" value="Unassembled WGS sequence"/>
</dbReference>
<evidence type="ECO:0000313" key="14">
    <source>
        <dbReference type="EMBL" id="KAF0806938.1"/>
    </source>
</evidence>
<evidence type="ECO:0000256" key="12">
    <source>
        <dbReference type="ARBA" id="ARBA00029757"/>
    </source>
</evidence>
<evidence type="ECO:0000256" key="7">
    <source>
        <dbReference type="ARBA" id="ARBA00022679"/>
    </source>
</evidence>
<protein>
    <recommendedName>
        <fullName evidence="4 13">Tetraacyldisaccharide 4'-kinase</fullName>
        <ecNumber evidence="3 13">2.7.1.130</ecNumber>
    </recommendedName>
    <alternativeName>
        <fullName evidence="12 13">Lipid A 4'-kinase</fullName>
    </alternativeName>
</protein>
<sequence>MTDFARRVERGWYQGSPWLTPLRPLGWLVGRVAGRRLAAFRRQRTAPPVPVLVVGNITVGGTGKTPLVVALAQRASERGLSVVVISRGYGGKAGRYPMTVTPSSDPAVVGDEPLLIVRRAGVPVVLDPRRDRALSYVTRELAPDLVISDDGLQHYALPRSAEIVVIDARRGLGNGRCLPAGPLRESADRLDQVDFLVANGGVWPGAVTMHLKPGKLTRLNDGLTLDGEAFRERFGAVHGVAGIGHPERFFHSLAVLGLAVTPHAFADHHAFKPEDLAFADGRPVVMTEKDAVKCQGFDNSRLWMLPVRAALPDTVLDAMIDRALNPDPALLKTAPASVEKASVEKERE</sequence>
<comment type="function">
    <text evidence="1 13">Transfers the gamma-phosphate of ATP to the 4'-position of a tetraacyldisaccharide 1-phosphate intermediate (termed DS-1-P) to form tetraacyldisaccharide 1,4'-bis-phosphate (lipid IVA).</text>
</comment>
<gene>
    <name evidence="13" type="primary">lpxK</name>
    <name evidence="14" type="ORF">A6D6_01302</name>
</gene>
<comment type="caution">
    <text evidence="14">The sequence shown here is derived from an EMBL/GenBank/DDBJ whole genome shotgun (WGS) entry which is preliminary data.</text>
</comment>
<dbReference type="PANTHER" id="PTHR42724">
    <property type="entry name" value="TETRAACYLDISACCHARIDE 4'-KINASE"/>
    <property type="match status" value="1"/>
</dbReference>
<evidence type="ECO:0000256" key="6">
    <source>
        <dbReference type="ARBA" id="ARBA00022556"/>
    </source>
</evidence>
<keyword evidence="9 13" id="KW-0418">Kinase</keyword>
<keyword evidence="6 13" id="KW-0441">Lipid A biosynthesis</keyword>
<feature type="binding site" evidence="13">
    <location>
        <begin position="58"/>
        <end position="65"/>
    </location>
    <ligand>
        <name>ATP</name>
        <dbReference type="ChEBI" id="CHEBI:30616"/>
    </ligand>
</feature>
<keyword evidence="7 13" id="KW-0808">Transferase</keyword>
<evidence type="ECO:0000256" key="13">
    <source>
        <dbReference type="HAMAP-Rule" id="MF_00409"/>
    </source>
</evidence>
<evidence type="ECO:0000256" key="10">
    <source>
        <dbReference type="ARBA" id="ARBA00022840"/>
    </source>
</evidence>
<dbReference type="EMBL" id="AQPF01000006">
    <property type="protein sequence ID" value="KAF0806938.1"/>
    <property type="molecule type" value="Genomic_DNA"/>
</dbReference>
<dbReference type="EC" id="2.7.1.130" evidence="3 13"/>
<accession>A0ABQ6YAP5</accession>
<keyword evidence="10 13" id="KW-0067">ATP-binding</keyword>
<name>A0ABQ6YAP5_9GAMM</name>
<reference evidence="14 15" key="1">
    <citation type="submission" date="2012-09" db="EMBL/GenBank/DDBJ databases">
        <title>Genome Sequence of alkane-degrading Bacterium Alcanivorax sp. 6-D-6.</title>
        <authorList>
            <person name="Lai Q."/>
            <person name="Shao Z."/>
        </authorList>
    </citation>
    <scope>NUCLEOTIDE SEQUENCE [LARGE SCALE GENOMIC DNA]</scope>
    <source>
        <strain evidence="14 15">6-D-6</strain>
    </source>
</reference>
<evidence type="ECO:0000256" key="5">
    <source>
        <dbReference type="ARBA" id="ARBA00022516"/>
    </source>
</evidence>
<comment type="similarity">
    <text evidence="13">Belongs to the LpxK family.</text>
</comment>
<evidence type="ECO:0000256" key="8">
    <source>
        <dbReference type="ARBA" id="ARBA00022741"/>
    </source>
</evidence>
<organism evidence="14 15">
    <name type="scientific">Alcanivorax xiamenensis</name>
    <dbReference type="NCBI Taxonomy" id="1177156"/>
    <lineage>
        <taxon>Bacteria</taxon>
        <taxon>Pseudomonadati</taxon>
        <taxon>Pseudomonadota</taxon>
        <taxon>Gammaproteobacteria</taxon>
        <taxon>Oceanospirillales</taxon>
        <taxon>Alcanivoracaceae</taxon>
        <taxon>Alcanivorax</taxon>
    </lineage>
</organism>
<evidence type="ECO:0000256" key="11">
    <source>
        <dbReference type="ARBA" id="ARBA00023098"/>
    </source>
</evidence>
<evidence type="ECO:0000256" key="3">
    <source>
        <dbReference type="ARBA" id="ARBA00012071"/>
    </source>
</evidence>
<evidence type="ECO:0000256" key="2">
    <source>
        <dbReference type="ARBA" id="ARBA00004870"/>
    </source>
</evidence>
<proteinExistence type="inferred from homology"/>
<dbReference type="RefSeq" id="WP_133492941.1">
    <property type="nucleotide sequence ID" value="NZ_AQPF01000006.1"/>
</dbReference>
<dbReference type="Pfam" id="PF02606">
    <property type="entry name" value="LpxK"/>
    <property type="match status" value="1"/>
</dbReference>